<comment type="caution">
    <text evidence="1">The sequence shown here is derived from an EMBL/GenBank/DDBJ whole genome shotgun (WGS) entry which is preliminary data.</text>
</comment>
<dbReference type="Gene3D" id="2.130.10.10">
    <property type="entry name" value="YVTN repeat-like/Quinoprotein amine dehydrogenase"/>
    <property type="match status" value="1"/>
</dbReference>
<dbReference type="GO" id="GO:0016301">
    <property type="term" value="F:kinase activity"/>
    <property type="evidence" value="ECO:0007669"/>
    <property type="project" value="UniProtKB-KW"/>
</dbReference>
<organism evidence="1">
    <name type="scientific">human gut metagenome</name>
    <dbReference type="NCBI Taxonomy" id="408170"/>
    <lineage>
        <taxon>unclassified sequences</taxon>
        <taxon>metagenomes</taxon>
        <taxon>organismal metagenomes</taxon>
    </lineage>
</organism>
<dbReference type="InterPro" id="IPR011110">
    <property type="entry name" value="Reg_prop"/>
</dbReference>
<dbReference type="InterPro" id="IPR015943">
    <property type="entry name" value="WD40/YVTN_repeat-like_dom_sf"/>
</dbReference>
<protein>
    <submittedName>
        <fullName evidence="1">Two-component system sensor histidine kinase/response regulator</fullName>
    </submittedName>
</protein>
<accession>K1RYQ0</accession>
<feature type="non-terminal residue" evidence="1">
    <location>
        <position position="67"/>
    </location>
</feature>
<dbReference type="Pfam" id="PF07494">
    <property type="entry name" value="Reg_prop"/>
    <property type="match status" value="1"/>
</dbReference>
<reference evidence="1" key="1">
    <citation type="journal article" date="2013" name="Environ. Microbiol.">
        <title>Microbiota from the distal guts of lean and obese adolescents exhibit partial functional redundancy besides clear differences in community structure.</title>
        <authorList>
            <person name="Ferrer M."/>
            <person name="Ruiz A."/>
            <person name="Lanza F."/>
            <person name="Haange S.B."/>
            <person name="Oberbach A."/>
            <person name="Till H."/>
            <person name="Bargiela R."/>
            <person name="Campoy C."/>
            <person name="Segura M.T."/>
            <person name="Richter M."/>
            <person name="von Bergen M."/>
            <person name="Seifert J."/>
            <person name="Suarez A."/>
        </authorList>
    </citation>
    <scope>NUCLEOTIDE SEQUENCE</scope>
</reference>
<dbReference type="AlphaFoldDB" id="K1RYQ0"/>
<gene>
    <name evidence="1" type="ORF">LEA_18923</name>
</gene>
<evidence type="ECO:0000313" key="1">
    <source>
        <dbReference type="EMBL" id="EKC48339.1"/>
    </source>
</evidence>
<dbReference type="EMBL" id="AJWY01012996">
    <property type="protein sequence ID" value="EKC48339.1"/>
    <property type="molecule type" value="Genomic_DNA"/>
</dbReference>
<proteinExistence type="predicted"/>
<keyword evidence="1" id="KW-0808">Transferase</keyword>
<sequence>MIVEHYSVDQGLPNNTVNCTLKDRDGFIWFGTWYGLCCFDGVKFKTFNKQEHDSDVPPRKIQRIVED</sequence>
<name>K1RYQ0_9ZZZZ</name>
<keyword evidence="1" id="KW-0418">Kinase</keyword>